<accession>A0ABU9IYX7</accession>
<dbReference type="EMBL" id="JBBWWT010000002">
    <property type="protein sequence ID" value="MEL1264190.1"/>
    <property type="molecule type" value="Genomic_DNA"/>
</dbReference>
<organism evidence="2 3">
    <name type="scientific">Pseudoxanthomonas putridarboris</name>
    <dbReference type="NCBI Taxonomy" id="752605"/>
    <lineage>
        <taxon>Bacteria</taxon>
        <taxon>Pseudomonadati</taxon>
        <taxon>Pseudomonadota</taxon>
        <taxon>Gammaproteobacteria</taxon>
        <taxon>Lysobacterales</taxon>
        <taxon>Lysobacteraceae</taxon>
        <taxon>Pseudoxanthomonas</taxon>
    </lineage>
</organism>
<evidence type="ECO:0000256" key="1">
    <source>
        <dbReference type="ARBA" id="ARBA00022946"/>
    </source>
</evidence>
<dbReference type="InterPro" id="IPR027266">
    <property type="entry name" value="TrmE/GcvT-like"/>
</dbReference>
<dbReference type="PANTHER" id="PTHR22602:SF0">
    <property type="entry name" value="TRANSFERASE CAF17, MITOCHONDRIAL-RELATED"/>
    <property type="match status" value="1"/>
</dbReference>
<proteinExistence type="predicted"/>
<dbReference type="PANTHER" id="PTHR22602">
    <property type="entry name" value="TRANSFERASE CAF17, MITOCHONDRIAL-RELATED"/>
    <property type="match status" value="1"/>
</dbReference>
<evidence type="ECO:0000313" key="3">
    <source>
        <dbReference type="Proteomes" id="UP001459204"/>
    </source>
</evidence>
<dbReference type="NCBIfam" id="TIGR03317">
    <property type="entry name" value="ygfZ_signature"/>
    <property type="match status" value="1"/>
</dbReference>
<sequence length="306" mass="32810">MTYHGGLATHKILIPAPVADNLSRTTVSGFALADHAVIALEGPEAVAFAHAQFANDVTGLPTGQWQWNAWLTPKGRVIALFLLARVADDQLKLVLPDYPADAFATALQRYVFRRKLKIAVADGSRAIGAFAPPAQARAARIGVSGEGLELDLGGDGGPRTLWLSSSAEASPDPARQQAWLDFDLRHGVPRLPASQREQWTPQQLSLDRLQAFSVKKGCYPGQEIVARTHFLGKAKRGLMLFAATGEIPEGVMVRSAENDVGEVVACSRHGDECLLLAVVPLEHDGEGLTANGLPLRRQPLAGGLQR</sequence>
<gene>
    <name evidence="2" type="ORF">AAD027_07380</name>
</gene>
<dbReference type="InterPro" id="IPR045179">
    <property type="entry name" value="YgfZ/GcvT"/>
</dbReference>
<dbReference type="InterPro" id="IPR017703">
    <property type="entry name" value="YgfZ/GCV_T_CS"/>
</dbReference>
<keyword evidence="3" id="KW-1185">Reference proteome</keyword>
<dbReference type="Gene3D" id="3.30.1360.120">
    <property type="entry name" value="Probable tRNA modification gtpase trme, domain 1"/>
    <property type="match status" value="1"/>
</dbReference>
<name>A0ABU9IYX7_9GAMM</name>
<evidence type="ECO:0000313" key="2">
    <source>
        <dbReference type="EMBL" id="MEL1264190.1"/>
    </source>
</evidence>
<comment type="caution">
    <text evidence="2">The sequence shown here is derived from an EMBL/GenBank/DDBJ whole genome shotgun (WGS) entry which is preliminary data.</text>
</comment>
<keyword evidence="1" id="KW-0809">Transit peptide</keyword>
<protein>
    <submittedName>
        <fullName evidence="2">Folate-binding protein</fullName>
    </submittedName>
</protein>
<dbReference type="Proteomes" id="UP001459204">
    <property type="component" value="Unassembled WGS sequence"/>
</dbReference>
<dbReference type="Gene3D" id="2.40.30.160">
    <property type="match status" value="1"/>
</dbReference>
<dbReference type="SUPFAM" id="SSF103025">
    <property type="entry name" value="Folate-binding domain"/>
    <property type="match status" value="1"/>
</dbReference>
<reference evidence="2 3" key="1">
    <citation type="submission" date="2024-04" db="EMBL/GenBank/DDBJ databases">
        <title>Draft genome sequence of Pseudoxanthomonas putridarboris WD12.</title>
        <authorList>
            <person name="Oh J."/>
        </authorList>
    </citation>
    <scope>NUCLEOTIDE SEQUENCE [LARGE SCALE GENOMIC DNA]</scope>
    <source>
        <strain evidence="2 3">WD12</strain>
    </source>
</reference>